<dbReference type="PANTHER" id="PTHR18937">
    <property type="entry name" value="STRUCTURAL MAINTENANCE OF CHROMOSOMES SMC FAMILY MEMBER"/>
    <property type="match status" value="1"/>
</dbReference>
<dbReference type="CDD" id="cd03275">
    <property type="entry name" value="ABC_SMC1_euk"/>
    <property type="match status" value="2"/>
</dbReference>
<dbReference type="InterPro" id="IPR027417">
    <property type="entry name" value="P-loop_NTPase"/>
</dbReference>
<evidence type="ECO:0000313" key="14">
    <source>
        <dbReference type="EMBL" id="CAK0770249.1"/>
    </source>
</evidence>
<keyword evidence="4" id="KW-0158">Chromosome</keyword>
<keyword evidence="7 11" id="KW-0175">Coiled coil</keyword>
<feature type="coiled-coil region" evidence="11">
    <location>
        <begin position="833"/>
        <end position="909"/>
    </location>
</feature>
<dbReference type="GO" id="GO:0005524">
    <property type="term" value="F:ATP binding"/>
    <property type="evidence" value="ECO:0007669"/>
    <property type="project" value="InterPro"/>
</dbReference>
<dbReference type="GO" id="GO:0005634">
    <property type="term" value="C:nucleus"/>
    <property type="evidence" value="ECO:0007669"/>
    <property type="project" value="UniProtKB-SubCell"/>
</dbReference>
<reference evidence="14 15" key="1">
    <citation type="submission" date="2023-10" db="EMBL/GenBank/DDBJ databases">
        <authorList>
            <person name="Maclean D."/>
            <person name="Macfadyen A."/>
        </authorList>
    </citation>
    <scope>NUCLEOTIDE SEQUENCE [LARGE SCALE GENOMIC DNA]</scope>
</reference>
<comment type="similarity">
    <text evidence="3">Belongs to the SMC family. SMC1 subfamily.</text>
</comment>
<dbReference type="InterPro" id="IPR010935">
    <property type="entry name" value="SMC_hinge"/>
</dbReference>
<evidence type="ECO:0000256" key="3">
    <source>
        <dbReference type="ARBA" id="ARBA00005597"/>
    </source>
</evidence>
<sequence>MVAQKGRIVRLEIENFKSYRGHHRIGPFYDFTAVVGANGSGKSNLMDAISFVLGVKTAHLRGSLKELLYSESSQERPQRGFVRLVYEDNSGDEVAFTRYIMPTGASSDASFHSQYRISDKTVTWDAYNNRLKSYGILVQARNFLVFQGDIESIAAMSAKDLTAQIEQISGSASFKKDYDVCEAAKAAADEQMSFVFSKKKAVVAEKRQKKEQKEEAEKHIRMQEELDVLKAEHFLWQLFHIEKDIREALDEAKEQKEELNESAKALYAQEQQIEAKKKIVAGFQKERLLLERRLKKRKADADKKSPDVAKVKEELSRLQKRLKAGSKAVEEKQKAHAEQRQLSAKLQADLQKVTDAQAQLEEDMKRAAGEGQVHLDAQLQAEYYKIQEEAKSKTSRLRTDHEALRAAQEADKEALRNMEESAQDVSARVAQLAADREKLAQSRASTSADLKAAKESLAAKKAALSQAADTNRRNGAQRDFLAQKLEGVDGQLREAKADRRESERDRRAGEAVDQLKRFFPGVFGRATELAKVTQRKYNLAMAVVMGRDLDSVICDSEATAKECIHWLRQNQVAPMTFFPLDAVRAKPVNERLRLLGGTAKVALDLLEYDSQLERAFITICGSTLVCDDVAEAKRIAFMGPERHKVVALDGTLIGKQGFITGGMSGNEAARASRWNDSALEGLRKEYARLSEDLEKLPPHREAKQAEQLLSSEIAGLERETQFKTAELQALEQKLAAAASEAEALDAEAGRKLPGAGKLRSAITERERKMAGLQKRMHEIEDRIFAAFSEKVGVENIREYMEQNQAATEDFARRRISLTSQAAKLKHQLSYEQRRNLKKDAEAAEADLRKLQDNLERLQSQADEAAQASAALEQELSAERARMDDLKAKADEVEADIKAMKKAAAKQLADGSALKHAMAAHEAAVEELRGRHADIIEAAQMQQVALPRKGDRMRTEVDDEDMGEEEEADEGTDEDDERAKAKGKFKLDFSGLKRAKTAVRGAKEREALDADFRAEVEQREKALSKAAPNLKALQQFEAVKAQEREREEELEAARKEAKAAARAFNAVRQERYDAFTAAFEHIAAVIDPIFKDLTRSSVHPMGGTAYLSLESPDEPFLHGVKFTAMPPTKRFRDMEQLSGGEKTVAALALLFAIHSFHPSPFFVLDEIDAALDATNVARVAEYIREKTRPKAEQRFQSIVISLKDNFYEKADALVGVARDVERCCSATYTFDLTRFETG</sequence>
<gene>
    <name evidence="14" type="ORF">CVIRNUC_003748</name>
</gene>
<evidence type="ECO:0000256" key="7">
    <source>
        <dbReference type="ARBA" id="ARBA00023054"/>
    </source>
</evidence>
<evidence type="ECO:0000256" key="10">
    <source>
        <dbReference type="PIRNR" id="PIRNR005719"/>
    </source>
</evidence>
<keyword evidence="9" id="KW-0131">Cell cycle</keyword>
<dbReference type="GO" id="GO:0051301">
    <property type="term" value="P:cell division"/>
    <property type="evidence" value="ECO:0007669"/>
    <property type="project" value="UniProtKB-KW"/>
</dbReference>
<feature type="coiled-coil region" evidence="11">
    <location>
        <begin position="1032"/>
        <end position="1069"/>
    </location>
</feature>
<evidence type="ECO:0000259" key="13">
    <source>
        <dbReference type="SMART" id="SM00968"/>
    </source>
</evidence>
<evidence type="ECO:0000256" key="6">
    <source>
        <dbReference type="ARBA" id="ARBA00022776"/>
    </source>
</evidence>
<name>A0AAV1HZW1_9CHLO</name>
<dbReference type="InterPro" id="IPR036277">
    <property type="entry name" value="SMC_hinge_sf"/>
</dbReference>
<feature type="coiled-coil region" evidence="11">
    <location>
        <begin position="699"/>
        <end position="782"/>
    </location>
</feature>
<accession>A0AAV1HZW1</accession>
<dbReference type="InterPro" id="IPR003395">
    <property type="entry name" value="RecF/RecN/SMC_N"/>
</dbReference>
<keyword evidence="8 10" id="KW-0539">Nucleus</keyword>
<feature type="compositionally biased region" description="Acidic residues" evidence="12">
    <location>
        <begin position="956"/>
        <end position="975"/>
    </location>
</feature>
<evidence type="ECO:0000256" key="11">
    <source>
        <dbReference type="SAM" id="Coils"/>
    </source>
</evidence>
<dbReference type="SMART" id="SM00968">
    <property type="entry name" value="SMC_hinge"/>
    <property type="match status" value="1"/>
</dbReference>
<dbReference type="EMBL" id="CAUYUE010000004">
    <property type="protein sequence ID" value="CAK0770249.1"/>
    <property type="molecule type" value="Genomic_DNA"/>
</dbReference>
<dbReference type="GO" id="GO:0016887">
    <property type="term" value="F:ATP hydrolysis activity"/>
    <property type="evidence" value="ECO:0007669"/>
    <property type="project" value="InterPro"/>
</dbReference>
<dbReference type="InterPro" id="IPR028468">
    <property type="entry name" value="Smc1_ABC"/>
</dbReference>
<feature type="coiled-coil region" evidence="11">
    <location>
        <begin position="308"/>
        <end position="370"/>
    </location>
</feature>
<keyword evidence="5" id="KW-0132">Cell division</keyword>
<feature type="region of interest" description="Disordered" evidence="12">
    <location>
        <begin position="945"/>
        <end position="979"/>
    </location>
</feature>
<feature type="coiled-coil region" evidence="11">
    <location>
        <begin position="199"/>
        <end position="276"/>
    </location>
</feature>
<evidence type="ECO:0000256" key="1">
    <source>
        <dbReference type="ARBA" id="ARBA00004123"/>
    </source>
</evidence>
<feature type="domain" description="SMC hinge" evidence="13">
    <location>
        <begin position="520"/>
        <end position="636"/>
    </location>
</feature>
<comment type="caution">
    <text evidence="14">The sequence shown here is derived from an EMBL/GenBank/DDBJ whole genome shotgun (WGS) entry which is preliminary data.</text>
</comment>
<dbReference type="Gene3D" id="3.30.70.1620">
    <property type="match status" value="1"/>
</dbReference>
<dbReference type="Proteomes" id="UP001314263">
    <property type="component" value="Unassembled WGS sequence"/>
</dbReference>
<organism evidence="14 15">
    <name type="scientific">Coccomyxa viridis</name>
    <dbReference type="NCBI Taxonomy" id="1274662"/>
    <lineage>
        <taxon>Eukaryota</taxon>
        <taxon>Viridiplantae</taxon>
        <taxon>Chlorophyta</taxon>
        <taxon>core chlorophytes</taxon>
        <taxon>Trebouxiophyceae</taxon>
        <taxon>Trebouxiophyceae incertae sedis</taxon>
        <taxon>Coccomyxaceae</taxon>
        <taxon>Coccomyxa</taxon>
    </lineage>
</organism>
<dbReference type="GO" id="GO:0008278">
    <property type="term" value="C:cohesin complex"/>
    <property type="evidence" value="ECO:0007669"/>
    <property type="project" value="InterPro"/>
</dbReference>
<evidence type="ECO:0000313" key="15">
    <source>
        <dbReference type="Proteomes" id="UP001314263"/>
    </source>
</evidence>
<dbReference type="SUPFAM" id="SSF75553">
    <property type="entry name" value="Smc hinge domain"/>
    <property type="match status" value="1"/>
</dbReference>
<dbReference type="GO" id="GO:0003677">
    <property type="term" value="F:DNA binding"/>
    <property type="evidence" value="ECO:0007669"/>
    <property type="project" value="TreeGrafter"/>
</dbReference>
<evidence type="ECO:0000256" key="8">
    <source>
        <dbReference type="ARBA" id="ARBA00023242"/>
    </source>
</evidence>
<evidence type="ECO:0000256" key="9">
    <source>
        <dbReference type="ARBA" id="ARBA00023306"/>
    </source>
</evidence>
<evidence type="ECO:0000256" key="4">
    <source>
        <dbReference type="ARBA" id="ARBA00022454"/>
    </source>
</evidence>
<dbReference type="PANTHER" id="PTHR18937:SF12">
    <property type="entry name" value="STRUCTURAL MAINTENANCE OF CHROMOSOMES PROTEIN"/>
    <property type="match status" value="1"/>
</dbReference>
<dbReference type="PIRSF" id="PIRSF005719">
    <property type="entry name" value="SMC"/>
    <property type="match status" value="1"/>
</dbReference>
<dbReference type="Pfam" id="PF02463">
    <property type="entry name" value="SMC_N"/>
    <property type="match status" value="1"/>
</dbReference>
<evidence type="ECO:0000256" key="2">
    <source>
        <dbReference type="ARBA" id="ARBA00004286"/>
    </source>
</evidence>
<dbReference type="SUPFAM" id="SSF52540">
    <property type="entry name" value="P-loop containing nucleoside triphosphate hydrolases"/>
    <property type="match status" value="1"/>
</dbReference>
<keyword evidence="15" id="KW-1185">Reference proteome</keyword>
<proteinExistence type="inferred from homology"/>
<dbReference type="Pfam" id="PF06470">
    <property type="entry name" value="SMC_hinge"/>
    <property type="match status" value="1"/>
</dbReference>
<keyword evidence="6" id="KW-0498">Mitosis</keyword>
<comment type="subcellular location">
    <subcellularLocation>
        <location evidence="2">Chromosome</location>
    </subcellularLocation>
    <subcellularLocation>
        <location evidence="1 10">Nucleus</location>
    </subcellularLocation>
</comment>
<dbReference type="Gene3D" id="1.20.1060.20">
    <property type="match status" value="1"/>
</dbReference>
<evidence type="ECO:0000256" key="12">
    <source>
        <dbReference type="SAM" id="MobiDB-lite"/>
    </source>
</evidence>
<protein>
    <recommendedName>
        <fullName evidence="10">Structural maintenance of chromosomes protein</fullName>
    </recommendedName>
</protein>
<dbReference type="InterPro" id="IPR024704">
    <property type="entry name" value="SMC"/>
</dbReference>
<dbReference type="Gene3D" id="3.40.50.300">
    <property type="entry name" value="P-loop containing nucleotide triphosphate hydrolases"/>
    <property type="match status" value="2"/>
</dbReference>
<evidence type="ECO:0000256" key="5">
    <source>
        <dbReference type="ARBA" id="ARBA00022618"/>
    </source>
</evidence>
<dbReference type="GO" id="GO:0007062">
    <property type="term" value="P:sister chromatid cohesion"/>
    <property type="evidence" value="ECO:0007669"/>
    <property type="project" value="InterPro"/>
</dbReference>
<dbReference type="AlphaFoldDB" id="A0AAV1HZW1"/>